<dbReference type="Pfam" id="PF02441">
    <property type="entry name" value="Flavoprotein"/>
    <property type="match status" value="1"/>
</dbReference>
<feature type="binding site" evidence="3">
    <location>
        <position position="284"/>
    </location>
    <ligand>
        <name>CTP</name>
        <dbReference type="ChEBI" id="CHEBI:37563"/>
    </ligand>
</feature>
<keyword evidence="3" id="KW-0479">Metal-binding</keyword>
<dbReference type="GO" id="GO:0015941">
    <property type="term" value="P:pantothenate catabolic process"/>
    <property type="evidence" value="ECO:0007669"/>
    <property type="project" value="InterPro"/>
</dbReference>
<protein>
    <recommendedName>
        <fullName evidence="3">Coenzyme A biosynthesis bifunctional protein CoaBC</fullName>
    </recommendedName>
    <alternativeName>
        <fullName evidence="3">DNA/pantothenate metabolism flavoprotein</fullName>
    </alternativeName>
    <alternativeName>
        <fullName evidence="3">Phosphopantothenoylcysteine synthetase/decarboxylase</fullName>
        <shortName evidence="3">PPCS-PPCDC</shortName>
    </alternativeName>
    <domain>
        <recommendedName>
            <fullName evidence="3">Phosphopantothenoylcysteine decarboxylase</fullName>
            <shortName evidence="3">PPC decarboxylase</shortName>
            <shortName evidence="3">PPC-DC</shortName>
            <ecNumber evidence="3">4.1.1.36</ecNumber>
        </recommendedName>
        <alternativeName>
            <fullName evidence="3">CoaC</fullName>
        </alternativeName>
    </domain>
    <domain>
        <recommendedName>
            <fullName evidence="3">Phosphopantothenate--cysteine ligase</fullName>
            <ecNumber evidence="3">6.3.2.5</ecNumber>
        </recommendedName>
        <alternativeName>
            <fullName evidence="3">CoaB</fullName>
        </alternativeName>
        <alternativeName>
            <fullName evidence="3">Phosphopantothenoylcysteine synthetase</fullName>
            <shortName evidence="3">PPC synthetase</shortName>
            <shortName evidence="3">PPC-S</shortName>
        </alternativeName>
    </domain>
</protein>
<feature type="region of interest" description="Phosphopantothenate--cysteine ligase" evidence="3">
    <location>
        <begin position="195"/>
        <end position="406"/>
    </location>
</feature>
<keyword evidence="3 4" id="KW-0285">Flavoprotein</keyword>
<feature type="domain" description="Flavoprotein" evidence="5">
    <location>
        <begin position="7"/>
        <end position="182"/>
    </location>
</feature>
<feature type="binding site" evidence="3">
    <location>
        <position position="294"/>
    </location>
    <ligand>
        <name>CTP</name>
        <dbReference type="ChEBI" id="CHEBI:37563"/>
    </ligand>
</feature>
<evidence type="ECO:0000256" key="2">
    <source>
        <dbReference type="ARBA" id="ARBA00023239"/>
    </source>
</evidence>
<dbReference type="NCBIfam" id="TIGR00521">
    <property type="entry name" value="coaBC_dfp"/>
    <property type="match status" value="1"/>
</dbReference>
<evidence type="ECO:0000259" key="5">
    <source>
        <dbReference type="Pfam" id="PF02441"/>
    </source>
</evidence>
<name>A0A7K0EJV3_9BACT</name>
<feature type="domain" description="DNA/pantothenate metabolism flavoprotein C-terminal" evidence="6">
    <location>
        <begin position="191"/>
        <end position="401"/>
    </location>
</feature>
<evidence type="ECO:0000259" key="6">
    <source>
        <dbReference type="Pfam" id="PF04127"/>
    </source>
</evidence>
<comment type="similarity">
    <text evidence="3 4">In the C-terminal section; belongs to the PPC synthetase family.</text>
</comment>
<keyword evidence="3 4" id="KW-0288">FMN</keyword>
<comment type="cofactor">
    <cofactor evidence="3">
        <name>FMN</name>
        <dbReference type="ChEBI" id="CHEBI:58210"/>
    </cofactor>
    <text evidence="3">Binds 1 FMN per subunit.</text>
</comment>
<evidence type="ECO:0000256" key="1">
    <source>
        <dbReference type="ARBA" id="ARBA00022793"/>
    </source>
</evidence>
<keyword evidence="1 3" id="KW-0210">Decarboxylase</keyword>
<dbReference type="HAMAP" id="MF_02225">
    <property type="entry name" value="CoaBC"/>
    <property type="match status" value="1"/>
</dbReference>
<dbReference type="PANTHER" id="PTHR14359">
    <property type="entry name" value="HOMO-OLIGOMERIC FLAVIN CONTAINING CYS DECARBOXYLASE FAMILY"/>
    <property type="match status" value="1"/>
</dbReference>
<dbReference type="InterPro" id="IPR003382">
    <property type="entry name" value="Flavoprotein"/>
</dbReference>
<dbReference type="GO" id="GO:0010181">
    <property type="term" value="F:FMN binding"/>
    <property type="evidence" value="ECO:0007669"/>
    <property type="project" value="UniProtKB-UniRule"/>
</dbReference>
<dbReference type="RefSeq" id="WP_154175443.1">
    <property type="nucleotide sequence ID" value="NZ_WJXZ01000006.1"/>
</dbReference>
<keyword evidence="3" id="KW-0460">Magnesium</keyword>
<comment type="caution">
    <text evidence="7">The sequence shown here is derived from an EMBL/GenBank/DDBJ whole genome shotgun (WGS) entry which is preliminary data.</text>
</comment>
<keyword evidence="3 4" id="KW-0436">Ligase</keyword>
<dbReference type="SUPFAM" id="SSF102645">
    <property type="entry name" value="CoaB-like"/>
    <property type="match status" value="1"/>
</dbReference>
<dbReference type="EC" id="4.1.1.36" evidence="3"/>
<evidence type="ECO:0000256" key="3">
    <source>
        <dbReference type="HAMAP-Rule" id="MF_02225"/>
    </source>
</evidence>
<dbReference type="InterPro" id="IPR007085">
    <property type="entry name" value="DNA/pantothenate-metab_flavo_C"/>
</dbReference>
<dbReference type="Gene3D" id="3.40.50.10300">
    <property type="entry name" value="CoaB-like"/>
    <property type="match status" value="1"/>
</dbReference>
<dbReference type="SUPFAM" id="SSF52507">
    <property type="entry name" value="Homo-oligomeric flavin-containing Cys decarboxylases, HFCD"/>
    <property type="match status" value="1"/>
</dbReference>
<dbReference type="InterPro" id="IPR036551">
    <property type="entry name" value="Flavin_trans-like"/>
</dbReference>
<dbReference type="AlphaFoldDB" id="A0A7K0EJV3"/>
<comment type="caution">
    <text evidence="3">Lacks conserved residue(s) required for the propagation of feature annotation.</text>
</comment>
<dbReference type="UniPathway" id="UPA00241">
    <property type="reaction ID" value="UER00353"/>
</dbReference>
<feature type="binding site" evidence="3">
    <location>
        <position position="343"/>
    </location>
    <ligand>
        <name>CTP</name>
        <dbReference type="ChEBI" id="CHEBI:37563"/>
    </ligand>
</feature>
<dbReference type="GO" id="GO:0004633">
    <property type="term" value="F:phosphopantothenoylcysteine decarboxylase activity"/>
    <property type="evidence" value="ECO:0007669"/>
    <property type="project" value="UniProtKB-UniRule"/>
</dbReference>
<dbReference type="EMBL" id="WJXZ01000006">
    <property type="protein sequence ID" value="MRS62065.1"/>
    <property type="molecule type" value="Genomic_DNA"/>
</dbReference>
<comment type="function">
    <text evidence="4">Catalyzes two steps in the biosynthesis of coenzyme A. In the first step cysteine is conjugated to 4'-phosphopantothenate to form 4-phosphopantothenoylcysteine, in the latter compound is decarboxylated to form 4'-phosphopantotheine.</text>
</comment>
<comment type="function">
    <text evidence="3">Catalyzes two sequential steps in the biosynthesis of coenzyme A. In the first step cysteine is conjugated to 4'-phosphopantothenate to form 4-phosphopantothenoylcysteine. In the second step the latter compound is decarboxylated to form 4'-phosphopantotheine.</text>
</comment>
<dbReference type="InterPro" id="IPR035929">
    <property type="entry name" value="CoaB-like_sf"/>
</dbReference>
<comment type="catalytic activity">
    <reaction evidence="3 4">
        <text>(R)-4'-phosphopantothenate + L-cysteine + CTP = N-[(R)-4-phosphopantothenoyl]-L-cysteine + CMP + diphosphate + H(+)</text>
        <dbReference type="Rhea" id="RHEA:19397"/>
        <dbReference type="ChEBI" id="CHEBI:10986"/>
        <dbReference type="ChEBI" id="CHEBI:15378"/>
        <dbReference type="ChEBI" id="CHEBI:33019"/>
        <dbReference type="ChEBI" id="CHEBI:35235"/>
        <dbReference type="ChEBI" id="CHEBI:37563"/>
        <dbReference type="ChEBI" id="CHEBI:59458"/>
        <dbReference type="ChEBI" id="CHEBI:60377"/>
        <dbReference type="EC" id="6.3.2.5"/>
    </reaction>
</comment>
<sequence length="406" mass="44175">MSTLAGKKILLGVTGSIAAYKSALLIRLLVKSGAEVQVLMTQAAKDFITPLTLATLAKRPVFSEFTSSGGQGEGQWNNHVELALWADLMVIAPASAHTLAKLAHGFCDDLLSAVYLSAKCPVFLAPAMDLDMYRHPSTLDNLRRLESFGNRLIQAEHGELASGLVGEGRLAEPEHIVADLERHFAHRPIFRHKQVLITAGPTQEPIDPVRFISNHSSGKMGYAIARAFAQAGADVTLVSGPSVQPLPDPAIRRISVHSAQQMYEATAAEFSKAQIVVLAAAVADYTPLHPEEQKIKKKESVFALEMTKTIDIAATLGQQKRPDQITVGFALETNNELDNAVSKLRAKNFDLIVLNSLRDPGAGFGHDTNKITVIDKDERIYEFELKSKDKVAADLLNLVQEQLSMV</sequence>
<dbReference type="Gene3D" id="3.40.50.1950">
    <property type="entry name" value="Flavin prenyltransferase-like"/>
    <property type="match status" value="1"/>
</dbReference>
<dbReference type="GO" id="GO:0046872">
    <property type="term" value="F:metal ion binding"/>
    <property type="evidence" value="ECO:0007669"/>
    <property type="project" value="UniProtKB-KW"/>
</dbReference>
<organism evidence="7 8">
    <name type="scientific">Larkinella terrae</name>
    <dbReference type="NCBI Taxonomy" id="2025311"/>
    <lineage>
        <taxon>Bacteria</taxon>
        <taxon>Pseudomonadati</taxon>
        <taxon>Bacteroidota</taxon>
        <taxon>Cytophagia</taxon>
        <taxon>Cytophagales</taxon>
        <taxon>Spirosomataceae</taxon>
        <taxon>Larkinella</taxon>
    </lineage>
</organism>
<proteinExistence type="inferred from homology"/>
<comment type="cofactor">
    <cofactor evidence="3">
        <name>Mg(2+)</name>
        <dbReference type="ChEBI" id="CHEBI:18420"/>
    </cofactor>
</comment>
<feature type="region of interest" description="Phosphopantothenoylcysteine decarboxylase" evidence="3">
    <location>
        <begin position="1"/>
        <end position="194"/>
    </location>
</feature>
<evidence type="ECO:0000313" key="8">
    <source>
        <dbReference type="Proteomes" id="UP000441754"/>
    </source>
</evidence>
<evidence type="ECO:0000256" key="4">
    <source>
        <dbReference type="RuleBase" id="RU364078"/>
    </source>
</evidence>
<comment type="pathway">
    <text evidence="3 4">Cofactor biosynthesis; coenzyme A biosynthesis; CoA from (R)-pantothenate: step 2/5.</text>
</comment>
<keyword evidence="2 3" id="KW-0456">Lyase</keyword>
<feature type="binding site" evidence="3">
    <location>
        <position position="347"/>
    </location>
    <ligand>
        <name>CTP</name>
        <dbReference type="ChEBI" id="CHEBI:37563"/>
    </ligand>
</feature>
<comment type="similarity">
    <text evidence="3 4">In the N-terminal section; belongs to the HFCD (homo-oligomeric flavin containing Cys decarboxylase) superfamily.</text>
</comment>
<keyword evidence="8" id="KW-1185">Reference proteome</keyword>
<dbReference type="OrthoDB" id="9802554at2"/>
<evidence type="ECO:0000313" key="7">
    <source>
        <dbReference type="EMBL" id="MRS62065.1"/>
    </source>
</evidence>
<dbReference type="EC" id="6.3.2.5" evidence="3"/>
<dbReference type="InterPro" id="IPR005252">
    <property type="entry name" value="CoaBC"/>
</dbReference>
<comment type="catalytic activity">
    <reaction evidence="3 4">
        <text>N-[(R)-4-phosphopantothenoyl]-L-cysteine + H(+) = (R)-4'-phosphopantetheine + CO2</text>
        <dbReference type="Rhea" id="RHEA:16793"/>
        <dbReference type="ChEBI" id="CHEBI:15378"/>
        <dbReference type="ChEBI" id="CHEBI:16526"/>
        <dbReference type="ChEBI" id="CHEBI:59458"/>
        <dbReference type="ChEBI" id="CHEBI:61723"/>
        <dbReference type="EC" id="4.1.1.36"/>
    </reaction>
</comment>
<feature type="binding site" evidence="3">
    <location>
        <position position="329"/>
    </location>
    <ligand>
        <name>CTP</name>
        <dbReference type="ChEBI" id="CHEBI:37563"/>
    </ligand>
</feature>
<reference evidence="7 8" key="1">
    <citation type="journal article" date="2018" name="Antonie Van Leeuwenhoek">
        <title>Larkinella terrae sp. nov., isolated from soil on Jeju Island, South Korea.</title>
        <authorList>
            <person name="Ten L.N."/>
            <person name="Jeon J."/>
            <person name="Park S.J."/>
            <person name="Park S."/>
            <person name="Lee S.Y."/>
            <person name="Kim M.K."/>
            <person name="Jung H.Y."/>
        </authorList>
    </citation>
    <scope>NUCLEOTIDE SEQUENCE [LARGE SCALE GENOMIC DNA]</scope>
    <source>
        <strain evidence="7 8">KCTC 52001</strain>
    </source>
</reference>
<keyword evidence="3" id="KW-0511">Multifunctional enzyme</keyword>
<dbReference type="PANTHER" id="PTHR14359:SF6">
    <property type="entry name" value="PHOSPHOPANTOTHENOYLCYSTEINE DECARBOXYLASE"/>
    <property type="match status" value="1"/>
</dbReference>
<dbReference type="Proteomes" id="UP000441754">
    <property type="component" value="Unassembled WGS sequence"/>
</dbReference>
<gene>
    <name evidence="3 7" type="primary">coaBC</name>
    <name evidence="7" type="ORF">GJJ30_12260</name>
</gene>
<dbReference type="GO" id="GO:0004632">
    <property type="term" value="F:phosphopantothenate--cysteine ligase activity"/>
    <property type="evidence" value="ECO:0007669"/>
    <property type="project" value="UniProtKB-UniRule"/>
</dbReference>
<accession>A0A7K0EJV3</accession>
<dbReference type="GO" id="GO:0071513">
    <property type="term" value="C:phosphopantothenoylcysteine decarboxylase complex"/>
    <property type="evidence" value="ECO:0007669"/>
    <property type="project" value="TreeGrafter"/>
</dbReference>
<comment type="pathway">
    <text evidence="3 4">Cofactor biosynthesis; coenzyme A biosynthesis; CoA from (R)-pantothenate: step 3/5.</text>
</comment>
<dbReference type="Pfam" id="PF04127">
    <property type="entry name" value="DFP"/>
    <property type="match status" value="1"/>
</dbReference>
<dbReference type="GO" id="GO:0015937">
    <property type="term" value="P:coenzyme A biosynthetic process"/>
    <property type="evidence" value="ECO:0007669"/>
    <property type="project" value="UniProtKB-UniRule"/>
</dbReference>